<feature type="domain" description="EAL" evidence="2">
    <location>
        <begin position="299"/>
        <end position="544"/>
    </location>
</feature>
<accession>A0A1W6K5K6</accession>
<dbReference type="GeneID" id="77254560"/>
<evidence type="ECO:0000256" key="1">
    <source>
        <dbReference type="SAM" id="Phobius"/>
    </source>
</evidence>
<evidence type="ECO:0000313" key="3">
    <source>
        <dbReference type="EMBL" id="ARM82667.1"/>
    </source>
</evidence>
<reference evidence="3 4" key="1">
    <citation type="submission" date="2017-04" db="EMBL/GenBank/DDBJ databases">
        <title>Genome Sequence of Marinobacter salarius strain SMR5 Isolated from a culture of the Diatom Skeletonema marinoi.</title>
        <authorList>
            <person name="Topel M."/>
            <person name="Pinder M.I.M."/>
            <person name="Johansson O.N."/>
            <person name="Kourtchenko O."/>
            <person name="Godhe A."/>
            <person name="Clarke A.K."/>
        </authorList>
    </citation>
    <scope>NUCLEOTIDE SEQUENCE [LARGE SCALE GENOMIC DNA]</scope>
    <source>
        <strain evidence="3 4">SMR5</strain>
    </source>
</reference>
<evidence type="ECO:0000259" key="2">
    <source>
        <dbReference type="PROSITE" id="PS50883"/>
    </source>
</evidence>
<feature type="transmembrane region" description="Helical" evidence="1">
    <location>
        <begin position="72"/>
        <end position="94"/>
    </location>
</feature>
<keyword evidence="1" id="KW-1133">Transmembrane helix</keyword>
<feature type="transmembrane region" description="Helical" evidence="1">
    <location>
        <begin position="165"/>
        <end position="184"/>
    </location>
</feature>
<dbReference type="InterPro" id="IPR011623">
    <property type="entry name" value="7TMR_DISM_rcpt_extracell_dom1"/>
</dbReference>
<dbReference type="Gene3D" id="3.20.20.450">
    <property type="entry name" value="EAL domain"/>
    <property type="match status" value="1"/>
</dbReference>
<gene>
    <name evidence="3" type="primary">cph2</name>
    <name evidence="3" type="ORF">MARSALSMR5_00567</name>
</gene>
<keyword evidence="1" id="KW-0472">Membrane</keyword>
<evidence type="ECO:0000313" key="4">
    <source>
        <dbReference type="Proteomes" id="UP000193100"/>
    </source>
</evidence>
<sequence length="544" mass="60232">MDSTGPETTQKIASTPLPFDASNGFYRWLPLIVLIFAIAYGWLLASLTPQALGSVHWLSSLETGLPQDLMALVRQVFIGGILAFALLFNLAVVFMLQRPGLAWLSVFMAGVLHCQLVLEQFGLWFIWPDQPQYNALLHISLPLCLIALCEFTPHFLPLGRRSRRIIHVISLLAFLHLLATPVNIPGVGEASFLGLALAGGAFILLVVLSQIRQHVLARYYGLAFLAILVGAVISFLHTTGWAPSTSFAESAFFLGAAAGSVILTTGAASLLSSAGAASANDSRGLPGYDPALTERQDQQQRLMLEVENGLARNSMWLEYQPKVRIRDAKVRSVEALIRWHHPEFGYVPPDQWIPQAEQVGVIYPVTLWVIERACSEYPHLTARYGDELAIAVNISATDLTHAGFEEKVTNIITRHNIQAKDLILEITETAMMTDPEASRRMIHTLNRKGFRIAMDDFGTGHSSLGTLASFELDELKIDRSFLKDILDHPTRQRIFRATLELGEALDLDVVVEGVEDEAVVRWLQQFPDLYGQGFFWGKPEPACP</sequence>
<dbReference type="AlphaFoldDB" id="A0A1W6K5K6"/>
<dbReference type="GO" id="GO:0071111">
    <property type="term" value="F:cyclic-guanylate-specific phosphodiesterase activity"/>
    <property type="evidence" value="ECO:0007669"/>
    <property type="project" value="InterPro"/>
</dbReference>
<dbReference type="SUPFAM" id="SSF141868">
    <property type="entry name" value="EAL domain-like"/>
    <property type="match status" value="1"/>
</dbReference>
<feature type="transmembrane region" description="Helical" evidence="1">
    <location>
        <begin position="251"/>
        <end position="271"/>
    </location>
</feature>
<dbReference type="PROSITE" id="PS50883">
    <property type="entry name" value="EAL"/>
    <property type="match status" value="1"/>
</dbReference>
<dbReference type="Pfam" id="PF07695">
    <property type="entry name" value="7TMR-DISM_7TM"/>
    <property type="match status" value="1"/>
</dbReference>
<dbReference type="EMBL" id="CP020931">
    <property type="protein sequence ID" value="ARM82667.1"/>
    <property type="molecule type" value="Genomic_DNA"/>
</dbReference>
<feature type="transmembrane region" description="Helical" evidence="1">
    <location>
        <begin position="101"/>
        <end position="127"/>
    </location>
</feature>
<dbReference type="InterPro" id="IPR001633">
    <property type="entry name" value="EAL_dom"/>
</dbReference>
<dbReference type="Proteomes" id="UP000193100">
    <property type="component" value="Chromosome"/>
</dbReference>
<dbReference type="InterPro" id="IPR050706">
    <property type="entry name" value="Cyclic-di-GMP_PDE-like"/>
</dbReference>
<protein>
    <submittedName>
        <fullName evidence="3">Phytochrome-like protein cph2</fullName>
    </submittedName>
</protein>
<keyword evidence="1" id="KW-0812">Transmembrane</keyword>
<dbReference type="PANTHER" id="PTHR33121">
    <property type="entry name" value="CYCLIC DI-GMP PHOSPHODIESTERASE PDEF"/>
    <property type="match status" value="1"/>
</dbReference>
<feature type="transmembrane region" description="Helical" evidence="1">
    <location>
        <begin position="28"/>
        <end position="52"/>
    </location>
</feature>
<feature type="transmembrane region" description="Helical" evidence="1">
    <location>
        <begin position="220"/>
        <end position="239"/>
    </location>
</feature>
<dbReference type="InterPro" id="IPR035919">
    <property type="entry name" value="EAL_sf"/>
</dbReference>
<dbReference type="SMART" id="SM00052">
    <property type="entry name" value="EAL"/>
    <property type="match status" value="1"/>
</dbReference>
<dbReference type="Pfam" id="PF00563">
    <property type="entry name" value="EAL"/>
    <property type="match status" value="1"/>
</dbReference>
<proteinExistence type="predicted"/>
<feature type="transmembrane region" description="Helical" evidence="1">
    <location>
        <begin position="133"/>
        <end position="153"/>
    </location>
</feature>
<feature type="transmembrane region" description="Helical" evidence="1">
    <location>
        <begin position="190"/>
        <end position="208"/>
    </location>
</feature>
<dbReference type="RefSeq" id="WP_085678673.1">
    <property type="nucleotide sequence ID" value="NZ_CP020931.1"/>
</dbReference>
<organism evidence="3 4">
    <name type="scientific">Marinobacter salarius</name>
    <dbReference type="NCBI Taxonomy" id="1420917"/>
    <lineage>
        <taxon>Bacteria</taxon>
        <taxon>Pseudomonadati</taxon>
        <taxon>Pseudomonadota</taxon>
        <taxon>Gammaproteobacteria</taxon>
        <taxon>Pseudomonadales</taxon>
        <taxon>Marinobacteraceae</taxon>
        <taxon>Marinobacter</taxon>
    </lineage>
</organism>
<name>A0A1W6K5K6_9GAMM</name>
<dbReference type="STRING" id="1420917.AU15_01780"/>
<dbReference type="PANTHER" id="PTHR33121:SF71">
    <property type="entry name" value="OXYGEN SENSOR PROTEIN DOSP"/>
    <property type="match status" value="1"/>
</dbReference>
<dbReference type="CDD" id="cd01948">
    <property type="entry name" value="EAL"/>
    <property type="match status" value="1"/>
</dbReference>